<accession>A0A3L7ARZ9</accession>
<feature type="domain" description="ABC transporter" evidence="3">
    <location>
        <begin position="5"/>
        <end position="248"/>
    </location>
</feature>
<gene>
    <name evidence="4" type="ORF">D9V34_10255</name>
</gene>
<dbReference type="Proteomes" id="UP000269438">
    <property type="component" value="Unassembled WGS sequence"/>
</dbReference>
<keyword evidence="2 4" id="KW-0067">ATP-binding</keyword>
<dbReference type="InterPro" id="IPR027417">
    <property type="entry name" value="P-loop_NTPase"/>
</dbReference>
<dbReference type="RefSeq" id="WP_121688725.1">
    <property type="nucleotide sequence ID" value="NZ_RCUY01000009.1"/>
</dbReference>
<dbReference type="InterPro" id="IPR003593">
    <property type="entry name" value="AAA+_ATPase"/>
</dbReference>
<evidence type="ECO:0000256" key="1">
    <source>
        <dbReference type="ARBA" id="ARBA00022741"/>
    </source>
</evidence>
<name>A0A3L7ARZ9_9MICO</name>
<dbReference type="InterPro" id="IPR003439">
    <property type="entry name" value="ABC_transporter-like_ATP-bd"/>
</dbReference>
<dbReference type="InterPro" id="IPR015854">
    <property type="entry name" value="ABC_transpr_LolD-like"/>
</dbReference>
<dbReference type="Pfam" id="PF00005">
    <property type="entry name" value="ABC_tran"/>
    <property type="match status" value="1"/>
</dbReference>
<dbReference type="OrthoDB" id="5113678at2"/>
<dbReference type="GO" id="GO:0005524">
    <property type="term" value="F:ATP binding"/>
    <property type="evidence" value="ECO:0007669"/>
    <property type="project" value="UniProtKB-KW"/>
</dbReference>
<keyword evidence="5" id="KW-1185">Reference proteome</keyword>
<dbReference type="PROSITE" id="PS00211">
    <property type="entry name" value="ABC_TRANSPORTER_1"/>
    <property type="match status" value="1"/>
</dbReference>
<reference evidence="4 5" key="1">
    <citation type="submission" date="2018-10" db="EMBL/GenBank/DDBJ databases">
        <authorList>
            <person name="Li J."/>
        </authorList>
    </citation>
    <scope>NUCLEOTIDE SEQUENCE [LARGE SCALE GENOMIC DNA]</scope>
    <source>
        <strain evidence="4 5">JCM 11654</strain>
    </source>
</reference>
<evidence type="ECO:0000259" key="3">
    <source>
        <dbReference type="PROSITE" id="PS50893"/>
    </source>
</evidence>
<dbReference type="GO" id="GO:0016887">
    <property type="term" value="F:ATP hydrolysis activity"/>
    <property type="evidence" value="ECO:0007669"/>
    <property type="project" value="InterPro"/>
</dbReference>
<evidence type="ECO:0000313" key="4">
    <source>
        <dbReference type="EMBL" id="RLP82182.1"/>
    </source>
</evidence>
<protein>
    <submittedName>
        <fullName evidence="4">ATP-binding cassette domain-containing protein</fullName>
    </submittedName>
</protein>
<evidence type="ECO:0000256" key="2">
    <source>
        <dbReference type="ARBA" id="ARBA00022840"/>
    </source>
</evidence>
<dbReference type="InterPro" id="IPR017871">
    <property type="entry name" value="ABC_transporter-like_CS"/>
</dbReference>
<comment type="caution">
    <text evidence="4">The sequence shown here is derived from an EMBL/GenBank/DDBJ whole genome shotgun (WGS) entry which is preliminary data.</text>
</comment>
<dbReference type="GO" id="GO:0005886">
    <property type="term" value="C:plasma membrane"/>
    <property type="evidence" value="ECO:0007669"/>
    <property type="project" value="TreeGrafter"/>
</dbReference>
<keyword evidence="1" id="KW-0547">Nucleotide-binding</keyword>
<evidence type="ECO:0000313" key="5">
    <source>
        <dbReference type="Proteomes" id="UP000269438"/>
    </source>
</evidence>
<dbReference type="SMART" id="SM00382">
    <property type="entry name" value="AAA"/>
    <property type="match status" value="1"/>
</dbReference>
<dbReference type="SUPFAM" id="SSF52540">
    <property type="entry name" value="P-loop containing nucleoside triphosphate hydrolases"/>
    <property type="match status" value="1"/>
</dbReference>
<dbReference type="Gene3D" id="3.40.50.300">
    <property type="entry name" value="P-loop containing nucleotide triphosphate hydrolases"/>
    <property type="match status" value="1"/>
</dbReference>
<proteinExistence type="predicted"/>
<dbReference type="PANTHER" id="PTHR24220">
    <property type="entry name" value="IMPORT ATP-BINDING PROTEIN"/>
    <property type="match status" value="1"/>
</dbReference>
<sequence>MTAVLSLDDLSIGYPMRPGHAGHVALSGVSASLDAGEGLILSGGAGSGKSTLARILSLRPGAPARVVGGTGSVLGAPLRGFGHGARKRARARIGYLPQREQGAILGMQTVAAGLAQRVRQHNPGLDDPAVGQRVAHLLDDARLPLSVLDRFANELSSGQRQRVGLALQLAGDPKFLILDEPTAGLDPNVRPAIAEAITRVQAAGGTVLLVSNEPDLCGSLTLPILTLDRGTPVAYTEGAPRPAKPVSA</sequence>
<organism evidence="4 5">
    <name type="scientific">Mycetocola lacteus</name>
    <dbReference type="NCBI Taxonomy" id="76637"/>
    <lineage>
        <taxon>Bacteria</taxon>
        <taxon>Bacillati</taxon>
        <taxon>Actinomycetota</taxon>
        <taxon>Actinomycetes</taxon>
        <taxon>Micrococcales</taxon>
        <taxon>Microbacteriaceae</taxon>
        <taxon>Mycetocola</taxon>
    </lineage>
</organism>
<dbReference type="PROSITE" id="PS50893">
    <property type="entry name" value="ABC_TRANSPORTER_2"/>
    <property type="match status" value="1"/>
</dbReference>
<dbReference type="GO" id="GO:0022857">
    <property type="term" value="F:transmembrane transporter activity"/>
    <property type="evidence" value="ECO:0007669"/>
    <property type="project" value="TreeGrafter"/>
</dbReference>
<dbReference type="EMBL" id="RCUY01000009">
    <property type="protein sequence ID" value="RLP82182.1"/>
    <property type="molecule type" value="Genomic_DNA"/>
</dbReference>
<dbReference type="AlphaFoldDB" id="A0A3L7ARZ9"/>